<name>A0AAD9AU01_9PEZI</name>
<keyword evidence="2" id="KW-0808">Transferase</keyword>
<dbReference type="PANTHER" id="PTHR44942">
    <property type="entry name" value="METHYLTRANSF_11 DOMAIN-CONTAINING PROTEIN"/>
    <property type="match status" value="1"/>
</dbReference>
<dbReference type="EMBL" id="JAQOWY010000054">
    <property type="protein sequence ID" value="KAK1853445.1"/>
    <property type="molecule type" value="Genomic_DNA"/>
</dbReference>
<dbReference type="AlphaFoldDB" id="A0AAD9AU01"/>
<accession>A0AAD9AU01</accession>
<organism evidence="2 3">
    <name type="scientific">Colletotrichum chrysophilum</name>
    <dbReference type="NCBI Taxonomy" id="1836956"/>
    <lineage>
        <taxon>Eukaryota</taxon>
        <taxon>Fungi</taxon>
        <taxon>Dikarya</taxon>
        <taxon>Ascomycota</taxon>
        <taxon>Pezizomycotina</taxon>
        <taxon>Sordariomycetes</taxon>
        <taxon>Hypocreomycetidae</taxon>
        <taxon>Glomerellales</taxon>
        <taxon>Glomerellaceae</taxon>
        <taxon>Colletotrichum</taxon>
        <taxon>Colletotrichum gloeosporioides species complex</taxon>
    </lineage>
</organism>
<feature type="domain" description="Methyltransferase type 11" evidence="1">
    <location>
        <begin position="52"/>
        <end position="154"/>
    </location>
</feature>
<reference evidence="2" key="1">
    <citation type="submission" date="2023-01" db="EMBL/GenBank/DDBJ databases">
        <title>Colletotrichum chrysophilum M932 genome sequence.</title>
        <authorList>
            <person name="Baroncelli R."/>
        </authorList>
    </citation>
    <scope>NUCLEOTIDE SEQUENCE</scope>
    <source>
        <strain evidence="2">M932</strain>
    </source>
</reference>
<comment type="caution">
    <text evidence="2">The sequence shown here is derived from an EMBL/GenBank/DDBJ whole genome shotgun (WGS) entry which is preliminary data.</text>
</comment>
<gene>
    <name evidence="2" type="ORF">CCHR01_03872</name>
</gene>
<dbReference type="SUPFAM" id="SSF53335">
    <property type="entry name" value="S-adenosyl-L-methionine-dependent methyltransferases"/>
    <property type="match status" value="1"/>
</dbReference>
<keyword evidence="2" id="KW-0489">Methyltransferase</keyword>
<dbReference type="InterPro" id="IPR029063">
    <property type="entry name" value="SAM-dependent_MTases_sf"/>
</dbReference>
<dbReference type="InterPro" id="IPR013216">
    <property type="entry name" value="Methyltransf_11"/>
</dbReference>
<sequence length="315" mass="34525">MADTTGTEKTFRSYTSTQGMVYARGRPGYRPDLYKLIIDYHVSTGGALDLLLDVGCGAGTATREISPYFAQAVGIDPSSGMIAAATSADGVALPANERIRFGASGAEQLGSNLSPPIADGSVDLITAATAAHYFDMPRFWNAAARVLKPGGTVALWRGSFLHIHPSTPNYDRINTALQSLRERLSETNVNQSTQGGTTYETLPLPWNLESPVVEFDETMFYRKVWNDNGSVTTQEEYFMNHQTMSLDVMEAYLSSISPVARWRQVHKDIAETEQDIVKVFIRQALAILRDGGVEHGREAIVTGMSGVLMMFKKRS</sequence>
<keyword evidence="3" id="KW-1185">Reference proteome</keyword>
<dbReference type="CDD" id="cd02440">
    <property type="entry name" value="AdoMet_MTases"/>
    <property type="match status" value="1"/>
</dbReference>
<dbReference type="PANTHER" id="PTHR44942:SF10">
    <property type="entry name" value="METHYLTRANSFERASE TYPE 11 DOMAIN-CONTAINING PROTEIN"/>
    <property type="match status" value="1"/>
</dbReference>
<dbReference type="Proteomes" id="UP001243330">
    <property type="component" value="Unassembled WGS sequence"/>
</dbReference>
<dbReference type="Pfam" id="PF08241">
    <property type="entry name" value="Methyltransf_11"/>
    <property type="match status" value="1"/>
</dbReference>
<protein>
    <submittedName>
        <fullName evidence="2">Methyltransferase domain-containing protein</fullName>
    </submittedName>
</protein>
<proteinExistence type="predicted"/>
<dbReference type="GO" id="GO:0008757">
    <property type="term" value="F:S-adenosylmethionine-dependent methyltransferase activity"/>
    <property type="evidence" value="ECO:0007669"/>
    <property type="project" value="InterPro"/>
</dbReference>
<evidence type="ECO:0000313" key="2">
    <source>
        <dbReference type="EMBL" id="KAK1853445.1"/>
    </source>
</evidence>
<dbReference type="GO" id="GO:0032259">
    <property type="term" value="P:methylation"/>
    <property type="evidence" value="ECO:0007669"/>
    <property type="project" value="UniProtKB-KW"/>
</dbReference>
<dbReference type="Gene3D" id="3.40.50.150">
    <property type="entry name" value="Vaccinia Virus protein VP39"/>
    <property type="match status" value="1"/>
</dbReference>
<evidence type="ECO:0000259" key="1">
    <source>
        <dbReference type="Pfam" id="PF08241"/>
    </source>
</evidence>
<dbReference type="InterPro" id="IPR051052">
    <property type="entry name" value="Diverse_substrate_MTase"/>
</dbReference>
<evidence type="ECO:0000313" key="3">
    <source>
        <dbReference type="Proteomes" id="UP001243330"/>
    </source>
</evidence>